<dbReference type="InterPro" id="IPR010722">
    <property type="entry name" value="BATS_dom"/>
</dbReference>
<comment type="caution">
    <text evidence="10">The sequence shown here is derived from an EMBL/GenBank/DDBJ whole genome shotgun (WGS) entry which is preliminary data.</text>
</comment>
<dbReference type="Pfam" id="PF04055">
    <property type="entry name" value="Radical_SAM"/>
    <property type="match status" value="1"/>
</dbReference>
<feature type="binding site" evidence="8">
    <location>
        <position position="183"/>
    </location>
    <ligand>
        <name>S-adenosyl-L-methionine</name>
        <dbReference type="ChEBI" id="CHEBI:59789"/>
    </ligand>
</feature>
<accession>A0A9X4H5X2</accession>
<dbReference type="SMART" id="SM00729">
    <property type="entry name" value="Elp3"/>
    <property type="match status" value="1"/>
</dbReference>
<dbReference type="InterPro" id="IPR058240">
    <property type="entry name" value="rSAM_sf"/>
</dbReference>
<keyword evidence="1 7" id="KW-0004">4Fe-4S</keyword>
<name>A0A9X4H5X2_9FIRM</name>
<dbReference type="InterPro" id="IPR007197">
    <property type="entry name" value="rSAM"/>
</dbReference>
<dbReference type="SFLD" id="SFLDG01082">
    <property type="entry name" value="B12-binding_domain_containing"/>
    <property type="match status" value="1"/>
</dbReference>
<protein>
    <submittedName>
        <fullName evidence="10">[FeFe] hydrogenase H-cluster radical SAM maturase HydE</fullName>
    </submittedName>
</protein>
<dbReference type="EMBL" id="JAKOAV010000014">
    <property type="protein sequence ID" value="MDF9408468.1"/>
    <property type="molecule type" value="Genomic_DNA"/>
</dbReference>
<feature type="binding site" evidence="7">
    <location>
        <position position="72"/>
    </location>
    <ligand>
        <name>[4Fe-4S] cluster</name>
        <dbReference type="ChEBI" id="CHEBI:49883"/>
        <note>4Fe-4S-S-AdoMet</note>
    </ligand>
</feature>
<dbReference type="SFLD" id="SFLDF00348">
    <property type="entry name" value="FeFe_hydrogenase_maturase_(Hyd"/>
    <property type="match status" value="1"/>
</dbReference>
<feature type="binding site" evidence="7">
    <location>
        <position position="69"/>
    </location>
    <ligand>
        <name>[4Fe-4S] cluster</name>
        <dbReference type="ChEBI" id="CHEBI:49883"/>
        <note>4Fe-4S-S-AdoMet</note>
    </ligand>
</feature>
<dbReference type="InterPro" id="IPR006638">
    <property type="entry name" value="Elp3/MiaA/NifB-like_rSAM"/>
</dbReference>
<evidence type="ECO:0000256" key="1">
    <source>
        <dbReference type="ARBA" id="ARBA00022485"/>
    </source>
</evidence>
<dbReference type="AlphaFoldDB" id="A0A9X4H5X2"/>
<evidence type="ECO:0000313" key="10">
    <source>
        <dbReference type="EMBL" id="MDF9408468.1"/>
    </source>
</evidence>
<dbReference type="GO" id="GO:0042364">
    <property type="term" value="P:water-soluble vitamin biosynthetic process"/>
    <property type="evidence" value="ECO:0007669"/>
    <property type="project" value="UniProtKB-ARBA"/>
</dbReference>
<evidence type="ECO:0000313" key="11">
    <source>
        <dbReference type="Proteomes" id="UP001154312"/>
    </source>
</evidence>
<reference evidence="10" key="1">
    <citation type="submission" date="2022-02" db="EMBL/GenBank/DDBJ databases">
        <authorList>
            <person name="Leng L."/>
        </authorList>
    </citation>
    <scope>NUCLEOTIDE SEQUENCE</scope>
    <source>
        <strain evidence="10">JI</strain>
    </source>
</reference>
<dbReference type="GO" id="GO:0016740">
    <property type="term" value="F:transferase activity"/>
    <property type="evidence" value="ECO:0007669"/>
    <property type="project" value="TreeGrafter"/>
</dbReference>
<dbReference type="PROSITE" id="PS51918">
    <property type="entry name" value="RADICAL_SAM"/>
    <property type="match status" value="1"/>
</dbReference>
<dbReference type="GO" id="GO:0051539">
    <property type="term" value="F:4 iron, 4 sulfur cluster binding"/>
    <property type="evidence" value="ECO:0007669"/>
    <property type="project" value="UniProtKB-KW"/>
</dbReference>
<keyword evidence="11" id="KW-1185">Reference proteome</keyword>
<feature type="binding site" evidence="7">
    <location>
        <position position="65"/>
    </location>
    <ligand>
        <name>[4Fe-4S] cluster</name>
        <dbReference type="ChEBI" id="CHEBI:49883"/>
        <note>4Fe-4S-S-AdoMet</note>
    </ligand>
</feature>
<dbReference type="PIRSF" id="PIRSF004762">
    <property type="entry name" value="CHP00423"/>
    <property type="match status" value="1"/>
</dbReference>
<feature type="binding site" evidence="8">
    <location>
        <position position="175"/>
    </location>
    <ligand>
        <name>S-adenosyl-L-methionine</name>
        <dbReference type="ChEBI" id="CHEBI:59789"/>
    </ligand>
</feature>
<evidence type="ECO:0000256" key="3">
    <source>
        <dbReference type="ARBA" id="ARBA00022723"/>
    </source>
</evidence>
<dbReference type="SMART" id="SM00876">
    <property type="entry name" value="BATS"/>
    <property type="match status" value="1"/>
</dbReference>
<dbReference type="InterPro" id="IPR034422">
    <property type="entry name" value="HydE/PylB-like"/>
</dbReference>
<keyword evidence="3" id="KW-0479">Metal-binding</keyword>
<keyword evidence="2 7" id="KW-0949">S-adenosyl-L-methionine</keyword>
<dbReference type="RefSeq" id="WP_277443791.1">
    <property type="nucleotide sequence ID" value="NZ_JAKOAV010000014.1"/>
</dbReference>
<dbReference type="Proteomes" id="UP001154312">
    <property type="component" value="Unassembled WGS sequence"/>
</dbReference>
<dbReference type="SFLD" id="SFLDG01280">
    <property type="entry name" value="HydE/PylB-like"/>
    <property type="match status" value="1"/>
</dbReference>
<keyword evidence="5 7" id="KW-0411">Iron-sulfur</keyword>
<dbReference type="GO" id="GO:0044272">
    <property type="term" value="P:sulfur compound biosynthetic process"/>
    <property type="evidence" value="ECO:0007669"/>
    <property type="project" value="UniProtKB-ARBA"/>
</dbReference>
<dbReference type="SUPFAM" id="SSF102114">
    <property type="entry name" value="Radical SAM enzymes"/>
    <property type="match status" value="1"/>
</dbReference>
<evidence type="ECO:0000256" key="7">
    <source>
        <dbReference type="PIRSR" id="PIRSR004762-1"/>
    </source>
</evidence>
<feature type="binding site" evidence="8">
    <location>
        <position position="139"/>
    </location>
    <ligand>
        <name>(3R)-3-methyl-D-ornithine</name>
        <dbReference type="ChEBI" id="CHEBI:64642"/>
    </ligand>
</feature>
<dbReference type="Gene3D" id="3.20.20.70">
    <property type="entry name" value="Aldolase class I"/>
    <property type="match status" value="1"/>
</dbReference>
<evidence type="ECO:0000256" key="8">
    <source>
        <dbReference type="PIRSR" id="PIRSR004762-2"/>
    </source>
</evidence>
<dbReference type="CDD" id="cd01335">
    <property type="entry name" value="Radical_SAM"/>
    <property type="match status" value="1"/>
</dbReference>
<dbReference type="SFLD" id="SFLDG01060">
    <property type="entry name" value="BATS_domain_containing"/>
    <property type="match status" value="1"/>
</dbReference>
<dbReference type="SFLD" id="SFLDS00029">
    <property type="entry name" value="Radical_SAM"/>
    <property type="match status" value="1"/>
</dbReference>
<dbReference type="PANTHER" id="PTHR43726">
    <property type="entry name" value="3-METHYLORNITHINE SYNTHASE"/>
    <property type="match status" value="1"/>
</dbReference>
<dbReference type="InterPro" id="IPR013785">
    <property type="entry name" value="Aldolase_TIM"/>
</dbReference>
<organism evidence="10 11">
    <name type="scientific">Pelotomaculum isophthalicicum JI</name>
    <dbReference type="NCBI Taxonomy" id="947010"/>
    <lineage>
        <taxon>Bacteria</taxon>
        <taxon>Bacillati</taxon>
        <taxon>Bacillota</taxon>
        <taxon>Clostridia</taxon>
        <taxon>Eubacteriales</taxon>
        <taxon>Desulfotomaculaceae</taxon>
        <taxon>Pelotomaculum</taxon>
    </lineage>
</organism>
<feature type="binding site" evidence="8">
    <location>
        <position position="164"/>
    </location>
    <ligand>
        <name>S-adenosyl-L-methionine</name>
        <dbReference type="ChEBI" id="CHEBI:59789"/>
    </ligand>
</feature>
<dbReference type="GO" id="GO:0046872">
    <property type="term" value="F:metal ion binding"/>
    <property type="evidence" value="ECO:0007669"/>
    <property type="project" value="UniProtKB-KW"/>
</dbReference>
<comment type="cofactor">
    <cofactor evidence="7">
        <name>[4Fe-4S] cluster</name>
        <dbReference type="ChEBI" id="CHEBI:49883"/>
    </cofactor>
    <text evidence="7">Binds 1 [4Fe-4S] cluster. The cluster is coordinated with 3 cysteines and an exchangeable S-adenosyl-L-methionine.</text>
</comment>
<evidence type="ECO:0000256" key="6">
    <source>
        <dbReference type="ARBA" id="ARBA00034078"/>
    </source>
</evidence>
<sequence>MRAEFIEALGKAADLQELSKEELVVLIDADKEESAALFSLADQVRQQFMGDEVHIRGIIEFSNHCTKNCLYCGLRRDNRQLSRYRMTISEILESAHKAAGLGCRTIVLQSGEDSYYTADILADTVYLLKKEMDVAVTLSIGDRLREEYQKMREAGADRYLLKHETCDAELFAGLRPGTSLADRVNRLKWLGELGFQVGSGNMVGLPGQTVETLAGDILLMRETGVEMAGIGPFVPNSQTPLGECPGGTLALTLKTLAAARLALPRAHMPATTATGTIDRRGRDKALRCGANVIMPNMTPPAYRASYQIYPGKTGLSDTPEESYARAMKIVENAGRRVGTGYGHSPDYCTI</sequence>
<evidence type="ECO:0000259" key="9">
    <source>
        <dbReference type="PROSITE" id="PS51918"/>
    </source>
</evidence>
<keyword evidence="4 7" id="KW-0408">Iron</keyword>
<dbReference type="PANTHER" id="PTHR43726:SF1">
    <property type="entry name" value="BIOTIN SYNTHASE"/>
    <property type="match status" value="1"/>
</dbReference>
<dbReference type="InterPro" id="IPR024021">
    <property type="entry name" value="FeFe-hyd_HydE_rSAM"/>
</dbReference>
<evidence type="ECO:0000256" key="5">
    <source>
        <dbReference type="ARBA" id="ARBA00023014"/>
    </source>
</evidence>
<proteinExistence type="predicted"/>
<evidence type="ECO:0000256" key="2">
    <source>
        <dbReference type="ARBA" id="ARBA00022691"/>
    </source>
</evidence>
<comment type="cofactor">
    <cofactor evidence="6">
        <name>[2Fe-2S] cluster</name>
        <dbReference type="ChEBI" id="CHEBI:190135"/>
    </cofactor>
</comment>
<feature type="domain" description="Radical SAM core" evidence="9">
    <location>
        <begin position="51"/>
        <end position="271"/>
    </location>
</feature>
<gene>
    <name evidence="10" type="primary">hydE</name>
    <name evidence="10" type="ORF">L7E55_08870</name>
</gene>
<dbReference type="NCBIfam" id="TIGR03956">
    <property type="entry name" value="rSAM_HydE"/>
    <property type="match status" value="1"/>
</dbReference>
<evidence type="ECO:0000256" key="4">
    <source>
        <dbReference type="ARBA" id="ARBA00023004"/>
    </source>
</evidence>